<gene>
    <name evidence="1" type="ordered locus">MLP_11430</name>
</gene>
<proteinExistence type="predicted"/>
<evidence type="ECO:0000313" key="1">
    <source>
        <dbReference type="EMBL" id="BAK34157.1"/>
    </source>
</evidence>
<protein>
    <recommendedName>
        <fullName evidence="3">CRISPR-associated protein</fullName>
    </recommendedName>
</protein>
<dbReference type="Proteomes" id="UP000007947">
    <property type="component" value="Chromosome"/>
</dbReference>
<dbReference type="OrthoDB" id="3685611at2"/>
<sequence length="187" mass="20378">MKTITFSVRFHQPFLVRSGLARGGVDSVARIDAPLPASSLKGAMRAASVQVLEIPDALVNAIYGRSGEDGEASKQGAWAWTDAGPSDAFVRQVRVRNRVDPTSGVALAEALTFSEEYWHRTEQTVTFCVEQIRVLDASTLDQHVLAIQAASYAVTALGSWRNRGMGAVTIRPIEPLDRLAERGEELR</sequence>
<dbReference type="HOGENOM" id="CLU_124974_0_0_11"/>
<organism evidence="1 2">
    <name type="scientific">Microlunatus phosphovorus (strain ATCC 700054 / DSM 10555 / JCM 9379 / NBRC 101784 / NCIMB 13414 / VKM Ac-1990 / NM-1)</name>
    <dbReference type="NCBI Taxonomy" id="1032480"/>
    <lineage>
        <taxon>Bacteria</taxon>
        <taxon>Bacillati</taxon>
        <taxon>Actinomycetota</taxon>
        <taxon>Actinomycetes</taxon>
        <taxon>Propionibacteriales</taxon>
        <taxon>Propionibacteriaceae</taxon>
        <taxon>Microlunatus</taxon>
    </lineage>
</organism>
<dbReference type="EMBL" id="AP012204">
    <property type="protein sequence ID" value="BAK34157.1"/>
    <property type="molecule type" value="Genomic_DNA"/>
</dbReference>
<keyword evidence="2" id="KW-1185">Reference proteome</keyword>
<evidence type="ECO:0000313" key="2">
    <source>
        <dbReference type="Proteomes" id="UP000007947"/>
    </source>
</evidence>
<dbReference type="CDD" id="cd09726">
    <property type="entry name" value="RAMP_I_III"/>
    <property type="match status" value="1"/>
</dbReference>
<reference evidence="1 2" key="1">
    <citation type="submission" date="2011-05" db="EMBL/GenBank/DDBJ databases">
        <title>Whole genome sequence of Microlunatus phosphovorus NM-1.</title>
        <authorList>
            <person name="Hosoyama A."/>
            <person name="Sasaki K."/>
            <person name="Harada T."/>
            <person name="Igarashi R."/>
            <person name="Kawakoshi A."/>
            <person name="Sasagawa M."/>
            <person name="Fukada J."/>
            <person name="Nakamura S."/>
            <person name="Katano Y."/>
            <person name="Hanada S."/>
            <person name="Kamagata Y."/>
            <person name="Nakamura N."/>
            <person name="Yamazaki S."/>
            <person name="Fujita N."/>
        </authorList>
    </citation>
    <scope>NUCLEOTIDE SEQUENCE [LARGE SCALE GENOMIC DNA]</scope>
    <source>
        <strain evidence="2">ATCC 700054 / DSM 10555 / JCM 9379 / NBRC 101784 / NCIMB 13414 / VKM Ac-1990 / NM-1</strain>
    </source>
</reference>
<dbReference type="AlphaFoldDB" id="F5XNP3"/>
<dbReference type="STRING" id="1032480.MLP_11430"/>
<evidence type="ECO:0008006" key="3">
    <source>
        <dbReference type="Google" id="ProtNLM"/>
    </source>
</evidence>
<name>F5XNP3_MICPN</name>
<dbReference type="RefSeq" id="WP_013862040.1">
    <property type="nucleotide sequence ID" value="NC_015635.1"/>
</dbReference>
<accession>F5XNP3</accession>
<dbReference type="eggNOG" id="ENOG503312S">
    <property type="taxonomic scope" value="Bacteria"/>
</dbReference>
<dbReference type="KEGG" id="mph:MLP_11430"/>